<dbReference type="InterPro" id="IPR029787">
    <property type="entry name" value="Nucleotide_cyclase"/>
</dbReference>
<dbReference type="InterPro" id="IPR052155">
    <property type="entry name" value="Biofilm_reg_signaling"/>
</dbReference>
<proteinExistence type="predicted"/>
<evidence type="ECO:0000259" key="3">
    <source>
        <dbReference type="PROSITE" id="PS50887"/>
    </source>
</evidence>
<organism evidence="4 5">
    <name type="scientific">Angustibacter aerolatus</name>
    <dbReference type="NCBI Taxonomy" id="1162965"/>
    <lineage>
        <taxon>Bacteria</taxon>
        <taxon>Bacillati</taxon>
        <taxon>Actinomycetota</taxon>
        <taxon>Actinomycetes</taxon>
        <taxon>Kineosporiales</taxon>
        <taxon>Kineosporiaceae</taxon>
    </lineage>
</organism>
<accession>A0ABQ6JFL0</accession>
<dbReference type="Proteomes" id="UP001157017">
    <property type="component" value="Unassembled WGS sequence"/>
</dbReference>
<evidence type="ECO:0000256" key="1">
    <source>
        <dbReference type="SAM" id="MobiDB-lite"/>
    </source>
</evidence>
<name>A0ABQ6JFL0_9ACTN</name>
<feature type="region of interest" description="Disordered" evidence="1">
    <location>
        <begin position="64"/>
        <end position="83"/>
    </location>
</feature>
<dbReference type="InterPro" id="IPR001633">
    <property type="entry name" value="EAL_dom"/>
</dbReference>
<evidence type="ECO:0000313" key="5">
    <source>
        <dbReference type="Proteomes" id="UP001157017"/>
    </source>
</evidence>
<feature type="domain" description="EAL" evidence="2">
    <location>
        <begin position="87"/>
        <end position="343"/>
    </location>
</feature>
<dbReference type="CDD" id="cd01948">
    <property type="entry name" value="EAL"/>
    <property type="match status" value="1"/>
</dbReference>
<feature type="region of interest" description="Disordered" evidence="1">
    <location>
        <begin position="318"/>
        <end position="376"/>
    </location>
</feature>
<feature type="compositionally biased region" description="Low complexity" evidence="1">
    <location>
        <begin position="226"/>
        <end position="242"/>
    </location>
</feature>
<dbReference type="InterPro" id="IPR043128">
    <property type="entry name" value="Rev_trsase/Diguanyl_cyclase"/>
</dbReference>
<protein>
    <recommendedName>
        <fullName evidence="6">EAL domain-containing protein</fullName>
    </recommendedName>
</protein>
<feature type="compositionally biased region" description="Polar residues" evidence="1">
    <location>
        <begin position="367"/>
        <end position="376"/>
    </location>
</feature>
<dbReference type="Pfam" id="PF00563">
    <property type="entry name" value="EAL"/>
    <property type="match status" value="2"/>
</dbReference>
<feature type="region of interest" description="Disordered" evidence="1">
    <location>
        <begin position="220"/>
        <end position="242"/>
    </location>
</feature>
<sequence>MVWPDVAPGDEAEQAAQRVAEAFRDPFELTGGSVRITASVGYAVGRHPQRGDDLLLDADAAMHDAKSRGRQGPRRCTDDLREQSASRRRIEADLVRGIAGGELAVHYQPVVDLRTRTVVGVEALVRWHHPDGLRMPDTFIPVAEATGLIVPLGAWVLEEACRQGAAWAAVGLDLRVAVNFSARQIGHSDVIPGIRHALEGSGLPPDRLLVEVTESSVLEDAEPGAGWPSSRSTTSGPGWPSTTSARASPLLYIKRYSVAALKIDRQFVADVGRDGDDDAIVASVVSLARAVRAECIAEGVETFAQARPARRARVRLRAGLPAGPPGGRPGPAGGGARCRGAADRARPVQRVTDPADRLSKPRPALSSAFNQTPRRP</sequence>
<evidence type="ECO:0008006" key="6">
    <source>
        <dbReference type="Google" id="ProtNLM"/>
    </source>
</evidence>
<dbReference type="PANTHER" id="PTHR44757:SF2">
    <property type="entry name" value="BIOFILM ARCHITECTURE MAINTENANCE PROTEIN MBAA"/>
    <property type="match status" value="1"/>
</dbReference>
<dbReference type="PANTHER" id="PTHR44757">
    <property type="entry name" value="DIGUANYLATE CYCLASE DGCP"/>
    <property type="match status" value="1"/>
</dbReference>
<dbReference type="Pfam" id="PF00990">
    <property type="entry name" value="GGDEF"/>
    <property type="match status" value="1"/>
</dbReference>
<dbReference type="InterPro" id="IPR000160">
    <property type="entry name" value="GGDEF_dom"/>
</dbReference>
<dbReference type="SMART" id="SM00052">
    <property type="entry name" value="EAL"/>
    <property type="match status" value="1"/>
</dbReference>
<dbReference type="EMBL" id="BSUZ01000001">
    <property type="protein sequence ID" value="GMA85566.1"/>
    <property type="molecule type" value="Genomic_DNA"/>
</dbReference>
<gene>
    <name evidence="4" type="ORF">GCM10025868_08160</name>
</gene>
<reference evidence="5" key="1">
    <citation type="journal article" date="2019" name="Int. J. Syst. Evol. Microbiol.">
        <title>The Global Catalogue of Microorganisms (GCM) 10K type strain sequencing project: providing services to taxonomists for standard genome sequencing and annotation.</title>
        <authorList>
            <consortium name="The Broad Institute Genomics Platform"/>
            <consortium name="The Broad Institute Genome Sequencing Center for Infectious Disease"/>
            <person name="Wu L."/>
            <person name="Ma J."/>
        </authorList>
    </citation>
    <scope>NUCLEOTIDE SEQUENCE [LARGE SCALE GENOMIC DNA]</scope>
    <source>
        <strain evidence="5">NBRC 108730</strain>
    </source>
</reference>
<feature type="domain" description="GGDEF" evidence="3">
    <location>
        <begin position="1"/>
        <end position="78"/>
    </location>
</feature>
<dbReference type="Gene3D" id="3.30.70.270">
    <property type="match status" value="1"/>
</dbReference>
<dbReference type="SUPFAM" id="SSF55073">
    <property type="entry name" value="Nucleotide cyclase"/>
    <property type="match status" value="1"/>
</dbReference>
<dbReference type="PROSITE" id="PS50883">
    <property type="entry name" value="EAL"/>
    <property type="match status" value="1"/>
</dbReference>
<evidence type="ECO:0000259" key="2">
    <source>
        <dbReference type="PROSITE" id="PS50883"/>
    </source>
</evidence>
<dbReference type="SUPFAM" id="SSF141868">
    <property type="entry name" value="EAL domain-like"/>
    <property type="match status" value="1"/>
</dbReference>
<dbReference type="Gene3D" id="3.20.20.450">
    <property type="entry name" value="EAL domain"/>
    <property type="match status" value="1"/>
</dbReference>
<dbReference type="InterPro" id="IPR035919">
    <property type="entry name" value="EAL_sf"/>
</dbReference>
<dbReference type="PROSITE" id="PS50887">
    <property type="entry name" value="GGDEF"/>
    <property type="match status" value="1"/>
</dbReference>
<evidence type="ECO:0000313" key="4">
    <source>
        <dbReference type="EMBL" id="GMA85566.1"/>
    </source>
</evidence>
<comment type="caution">
    <text evidence="4">The sequence shown here is derived from an EMBL/GenBank/DDBJ whole genome shotgun (WGS) entry which is preliminary data.</text>
</comment>
<keyword evidence="5" id="KW-1185">Reference proteome</keyword>